<evidence type="ECO:0000313" key="2">
    <source>
        <dbReference type="Proteomes" id="UP000198931"/>
    </source>
</evidence>
<reference evidence="1 2" key="1">
    <citation type="submission" date="2016-10" db="EMBL/GenBank/DDBJ databases">
        <authorList>
            <person name="de Groot N.N."/>
        </authorList>
    </citation>
    <scope>NUCLEOTIDE SEQUENCE [LARGE SCALE GENOMIC DNA]</scope>
    <source>
        <strain evidence="1 2">DSM 26000</strain>
    </source>
</reference>
<accession>A0A1I3IHM2</accession>
<dbReference type="EMBL" id="FOQT01000005">
    <property type="protein sequence ID" value="SFI47416.1"/>
    <property type="molecule type" value="Genomic_DNA"/>
</dbReference>
<protein>
    <submittedName>
        <fullName evidence="1">Uncharacterized protein</fullName>
    </submittedName>
</protein>
<sequence>MKIKIFYSILVFLTFSPLLFSQKNIAKNYKTEKFNIAIFPKSYGKFLPKNRFTPSKIEIDKAELKLLTELKVINKNHINQSSGPVIEENLIKYKRQYFGCIDKDGKKYLLINSFLSDNEKPKMWLNTFYLVNDGGSYYWQIKYYINDDELKDLHVNGFG</sequence>
<gene>
    <name evidence="1" type="ORF">SAMN05443292_2613</name>
</gene>
<proteinExistence type="predicted"/>
<organism evidence="1 2">
    <name type="scientific">Halpernia frigidisoli</name>
    <dbReference type="NCBI Taxonomy" id="1125876"/>
    <lineage>
        <taxon>Bacteria</taxon>
        <taxon>Pseudomonadati</taxon>
        <taxon>Bacteroidota</taxon>
        <taxon>Flavobacteriia</taxon>
        <taxon>Flavobacteriales</taxon>
        <taxon>Weeksellaceae</taxon>
        <taxon>Chryseobacterium group</taxon>
        <taxon>Halpernia</taxon>
    </lineage>
</organism>
<evidence type="ECO:0000313" key="1">
    <source>
        <dbReference type="EMBL" id="SFI47416.1"/>
    </source>
</evidence>
<keyword evidence="2" id="KW-1185">Reference proteome</keyword>
<name>A0A1I3IHM2_9FLAO</name>
<dbReference type="Proteomes" id="UP000198931">
    <property type="component" value="Unassembled WGS sequence"/>
</dbReference>
<dbReference type="STRING" id="1125876.SAMN05443292_2613"/>
<dbReference type="RefSeq" id="WP_090081617.1">
    <property type="nucleotide sequence ID" value="NZ_FOQT01000005.1"/>
</dbReference>
<dbReference type="AlphaFoldDB" id="A0A1I3IHM2"/>
<dbReference type="OrthoDB" id="4301792at2"/>